<dbReference type="AlphaFoldDB" id="A0A6J4UAC9"/>
<dbReference type="EMBL" id="CADCWC010000297">
    <property type="protein sequence ID" value="CAA9542388.1"/>
    <property type="molecule type" value="Genomic_DNA"/>
</dbReference>
<reference evidence="2" key="1">
    <citation type="submission" date="2020-02" db="EMBL/GenBank/DDBJ databases">
        <authorList>
            <person name="Meier V. D."/>
        </authorList>
    </citation>
    <scope>NUCLEOTIDE SEQUENCE</scope>
    <source>
        <strain evidence="2">AVDCRST_MAG79</strain>
    </source>
</reference>
<feature type="compositionally biased region" description="Low complexity" evidence="1">
    <location>
        <begin position="56"/>
        <end position="76"/>
    </location>
</feature>
<name>A0A6J4UAC9_9ACTN</name>
<protein>
    <submittedName>
        <fullName evidence="2">Uncharacterized protein</fullName>
    </submittedName>
</protein>
<feature type="non-terminal residue" evidence="2">
    <location>
        <position position="1"/>
    </location>
</feature>
<feature type="region of interest" description="Disordered" evidence="1">
    <location>
        <begin position="1"/>
        <end position="185"/>
    </location>
</feature>
<accession>A0A6J4UAC9</accession>
<evidence type="ECO:0000313" key="2">
    <source>
        <dbReference type="EMBL" id="CAA9542388.1"/>
    </source>
</evidence>
<gene>
    <name evidence="2" type="ORF">AVDCRST_MAG79-1973</name>
</gene>
<feature type="compositionally biased region" description="Basic and acidic residues" evidence="1">
    <location>
        <begin position="1"/>
        <end position="21"/>
    </location>
</feature>
<proteinExistence type="predicted"/>
<feature type="compositionally biased region" description="Basic and acidic residues" evidence="1">
    <location>
        <begin position="79"/>
        <end position="117"/>
    </location>
</feature>
<sequence>ARRRRASTDRRRGRRTADGGRRGGAARAAECRRGRPPAGSRHRRPGRGPGRGRSTRGGADAPAAPRRGPARAPRALGRGGEHERRLPRARRLDERRLRGTADPRGELAPERPLRARAGEPTAARARHVPGGAAADPRRARHPVPGAGGARTSSFRSAPRTWRAACRRRRPSLPPARGDLAGGRVL</sequence>
<organism evidence="2">
    <name type="scientific">uncultured Thermoleophilia bacterium</name>
    <dbReference type="NCBI Taxonomy" id="1497501"/>
    <lineage>
        <taxon>Bacteria</taxon>
        <taxon>Bacillati</taxon>
        <taxon>Actinomycetota</taxon>
        <taxon>Thermoleophilia</taxon>
        <taxon>environmental samples</taxon>
    </lineage>
</organism>
<evidence type="ECO:0000256" key="1">
    <source>
        <dbReference type="SAM" id="MobiDB-lite"/>
    </source>
</evidence>
<feature type="non-terminal residue" evidence="2">
    <location>
        <position position="185"/>
    </location>
</feature>